<evidence type="ECO:0000256" key="1">
    <source>
        <dbReference type="SAM" id="Coils"/>
    </source>
</evidence>
<sequence>MSKPVNPYSIGLFMVGALILLVGGIMVFGGGQLLKKKTEYVIYFDSALNGLNVGAPVTLQGVQVGTVKEISLELDQNAARIIKPVVIELDSEMVLDASGQPFQAAATTQERQQNAKRLIDAGLKAQLQTQSLLTGLLSVEFNFHQNDPLKLTGLHYKGLAELPAVPTTEDQIRSTADEILQKIRQLPLEAIVKDLAATLKAVRDIATSDELKKNRAALTKTLNETEKLIATMNRNLAPLLTNMNTTVTDTQTLVRQFTHDIKPVLAATEKTLGTANSVLLESKTSLSSVTTLAAPDAPLWQSLEALREAAQSTKELTDYLQRHPDSIVYGKE</sequence>
<dbReference type="InterPro" id="IPR003399">
    <property type="entry name" value="Mce/MlaD"/>
</dbReference>
<keyword evidence="2" id="KW-1133">Transmembrane helix</keyword>
<feature type="coiled-coil region" evidence="1">
    <location>
        <begin position="208"/>
        <end position="235"/>
    </location>
</feature>
<dbReference type="Proteomes" id="UP000197019">
    <property type="component" value="Chromosome"/>
</dbReference>
<dbReference type="AlphaFoldDB" id="A0A1Z4C0Q7"/>
<dbReference type="PANTHER" id="PTHR33371">
    <property type="entry name" value="INTERMEMBRANE PHOSPHOLIPID TRANSPORT SYSTEM BINDING PROTEIN MLAD-RELATED"/>
    <property type="match status" value="1"/>
</dbReference>
<dbReference type="KEGG" id="mpsy:CEK71_13970"/>
<keyword evidence="2" id="KW-0472">Membrane</keyword>
<evidence type="ECO:0000313" key="4">
    <source>
        <dbReference type="EMBL" id="ASF47091.1"/>
    </source>
</evidence>
<protein>
    <submittedName>
        <fullName evidence="4">Mammalian cell entry protein</fullName>
    </submittedName>
</protein>
<dbReference type="PANTHER" id="PTHR33371:SF4">
    <property type="entry name" value="INTERMEMBRANE PHOSPHOLIPID TRANSPORT SYSTEM BINDING PROTEIN MLAD"/>
    <property type="match status" value="1"/>
</dbReference>
<feature type="transmembrane region" description="Helical" evidence="2">
    <location>
        <begin position="12"/>
        <end position="34"/>
    </location>
</feature>
<feature type="domain" description="Mce/MlaD" evidence="3">
    <location>
        <begin position="37"/>
        <end position="141"/>
    </location>
</feature>
<accession>A0A1Z4C0Q7</accession>
<proteinExistence type="predicted"/>
<evidence type="ECO:0000313" key="5">
    <source>
        <dbReference type="Proteomes" id="UP000197019"/>
    </source>
</evidence>
<dbReference type="InterPro" id="IPR052336">
    <property type="entry name" value="MlaD_Phospholipid_Transporter"/>
</dbReference>
<organism evidence="4 5">
    <name type="scientific">Methylovulum psychrotolerans</name>
    <dbReference type="NCBI Taxonomy" id="1704499"/>
    <lineage>
        <taxon>Bacteria</taxon>
        <taxon>Pseudomonadati</taxon>
        <taxon>Pseudomonadota</taxon>
        <taxon>Gammaproteobacteria</taxon>
        <taxon>Methylococcales</taxon>
        <taxon>Methylococcaceae</taxon>
        <taxon>Methylovulum</taxon>
    </lineage>
</organism>
<dbReference type="OrthoDB" id="9806984at2"/>
<keyword evidence="1" id="KW-0175">Coiled coil</keyword>
<name>A0A1Z4C0Q7_9GAMM</name>
<reference evidence="4 5" key="1">
    <citation type="submission" date="2017-06" db="EMBL/GenBank/DDBJ databases">
        <title>Genome Sequencing of the methanotroph Methylovulum psychrotolerants str. HV10-M2 isolated from a high-altitude environment.</title>
        <authorList>
            <person name="Mateos-Rivera A."/>
        </authorList>
    </citation>
    <scope>NUCLEOTIDE SEQUENCE [LARGE SCALE GENOMIC DNA]</scope>
    <source>
        <strain evidence="4 5">HV10_M2</strain>
    </source>
</reference>
<keyword evidence="5" id="KW-1185">Reference proteome</keyword>
<dbReference type="EMBL" id="CP022129">
    <property type="protein sequence ID" value="ASF47091.1"/>
    <property type="molecule type" value="Genomic_DNA"/>
</dbReference>
<gene>
    <name evidence="4" type="ORF">CEK71_13970</name>
</gene>
<evidence type="ECO:0000259" key="3">
    <source>
        <dbReference type="Pfam" id="PF02470"/>
    </source>
</evidence>
<evidence type="ECO:0000256" key="2">
    <source>
        <dbReference type="SAM" id="Phobius"/>
    </source>
</evidence>
<dbReference type="Pfam" id="PF02470">
    <property type="entry name" value="MlaD"/>
    <property type="match status" value="1"/>
</dbReference>
<dbReference type="RefSeq" id="WP_088619963.1">
    <property type="nucleotide sequence ID" value="NZ_CP022129.1"/>
</dbReference>
<keyword evidence="2" id="KW-0812">Transmembrane</keyword>